<proteinExistence type="inferred from homology"/>
<dbReference type="InterPro" id="IPR011066">
    <property type="entry name" value="MscS_channel_C_sf"/>
</dbReference>
<evidence type="ECO:0000256" key="2">
    <source>
        <dbReference type="ARBA" id="ARBA00008017"/>
    </source>
</evidence>
<dbReference type="Pfam" id="PF21088">
    <property type="entry name" value="MS_channel_1st"/>
    <property type="match status" value="1"/>
</dbReference>
<dbReference type="Gene3D" id="2.30.30.60">
    <property type="match status" value="1"/>
</dbReference>
<dbReference type="InterPro" id="IPR011014">
    <property type="entry name" value="MscS_channel_TM-2"/>
</dbReference>
<dbReference type="InterPro" id="IPR049142">
    <property type="entry name" value="MS_channel_1st"/>
</dbReference>
<evidence type="ECO:0000256" key="7">
    <source>
        <dbReference type="SAM" id="Phobius"/>
    </source>
</evidence>
<feature type="transmembrane region" description="Helical" evidence="7">
    <location>
        <begin position="55"/>
        <end position="73"/>
    </location>
</feature>
<dbReference type="PANTHER" id="PTHR30347">
    <property type="entry name" value="POTASSIUM CHANNEL RELATED"/>
    <property type="match status" value="1"/>
</dbReference>
<comment type="subcellular location">
    <subcellularLocation>
        <location evidence="1">Cell membrane</location>
        <topology evidence="1">Multi-pass membrane protein</topology>
    </subcellularLocation>
</comment>
<sequence length="281" mass="32064">MELELISIGNYKIMVHTIVFIVGIFVVTKILLWLIKQALYRQKTTINLDSGNTYAIFQIIKYIIWVIAFGFILETIGIKVTVLIAGSAALLVGIGLGLQQTFNDIISGIILLSERSIKIDDILEIDGDILKIQEIGLRTSKGLNRDEISIIIPNSLITTNKVINWSHQSKQTRFKINIGVAYGSDVDLVEKVLKESAWEHPEVSDKNLINIRFLDFGDSSLQFQVIFFSENIFRIERVKSDIRKVINRKFKEHNITIPFPQMDLHFKTNFSENTQQPKNNS</sequence>
<dbReference type="Pfam" id="PF00924">
    <property type="entry name" value="MS_channel_2nd"/>
    <property type="match status" value="1"/>
</dbReference>
<keyword evidence="3" id="KW-1003">Cell membrane</keyword>
<dbReference type="InterPro" id="IPR006685">
    <property type="entry name" value="MscS_channel_2nd"/>
</dbReference>
<evidence type="ECO:0000259" key="10">
    <source>
        <dbReference type="Pfam" id="PF21088"/>
    </source>
</evidence>
<feature type="domain" description="Mechanosensitive ion channel MscS C-terminal" evidence="9">
    <location>
        <begin position="175"/>
        <end position="257"/>
    </location>
</feature>
<feature type="transmembrane region" description="Helical" evidence="7">
    <location>
        <begin position="12"/>
        <end position="35"/>
    </location>
</feature>
<name>A0A1I6PFP8_9FLAO</name>
<feature type="transmembrane region" description="Helical" evidence="7">
    <location>
        <begin position="80"/>
        <end position="98"/>
    </location>
</feature>
<feature type="domain" description="Mechanosensitive ion channel MscS" evidence="8">
    <location>
        <begin position="101"/>
        <end position="167"/>
    </location>
</feature>
<dbReference type="InterPro" id="IPR010920">
    <property type="entry name" value="LSM_dom_sf"/>
</dbReference>
<dbReference type="InterPro" id="IPR049278">
    <property type="entry name" value="MS_channel_C"/>
</dbReference>
<evidence type="ECO:0000256" key="6">
    <source>
        <dbReference type="ARBA" id="ARBA00023136"/>
    </source>
</evidence>
<organism evidence="11 12">
    <name type="scientific">Lutibacter maritimus</name>
    <dbReference type="NCBI Taxonomy" id="593133"/>
    <lineage>
        <taxon>Bacteria</taxon>
        <taxon>Pseudomonadati</taxon>
        <taxon>Bacteroidota</taxon>
        <taxon>Flavobacteriia</taxon>
        <taxon>Flavobacteriales</taxon>
        <taxon>Flavobacteriaceae</taxon>
        <taxon>Lutibacter</taxon>
    </lineage>
</organism>
<dbReference type="EMBL" id="FOZP01000002">
    <property type="protein sequence ID" value="SFS39024.1"/>
    <property type="molecule type" value="Genomic_DNA"/>
</dbReference>
<dbReference type="SUPFAM" id="SSF82861">
    <property type="entry name" value="Mechanosensitive channel protein MscS (YggB), transmembrane region"/>
    <property type="match status" value="1"/>
</dbReference>
<protein>
    <submittedName>
        <fullName evidence="11">Mechanosensitive ion channel</fullName>
    </submittedName>
</protein>
<dbReference type="STRING" id="593133.SAMN04488006_0988"/>
<dbReference type="InterPro" id="IPR052702">
    <property type="entry name" value="MscS-like_channel"/>
</dbReference>
<dbReference type="Gene3D" id="3.30.70.100">
    <property type="match status" value="1"/>
</dbReference>
<keyword evidence="6 7" id="KW-0472">Membrane</keyword>
<dbReference type="GO" id="GO:0005886">
    <property type="term" value="C:plasma membrane"/>
    <property type="evidence" value="ECO:0007669"/>
    <property type="project" value="UniProtKB-SubCell"/>
</dbReference>
<comment type="similarity">
    <text evidence="2">Belongs to the MscS (TC 1.A.23) family.</text>
</comment>
<evidence type="ECO:0000256" key="5">
    <source>
        <dbReference type="ARBA" id="ARBA00022989"/>
    </source>
</evidence>
<keyword evidence="5 7" id="KW-1133">Transmembrane helix</keyword>
<evidence type="ECO:0000259" key="8">
    <source>
        <dbReference type="Pfam" id="PF00924"/>
    </source>
</evidence>
<evidence type="ECO:0000313" key="11">
    <source>
        <dbReference type="EMBL" id="SFS39024.1"/>
    </source>
</evidence>
<dbReference type="InterPro" id="IPR023408">
    <property type="entry name" value="MscS_beta-dom_sf"/>
</dbReference>
<dbReference type="Pfam" id="PF21082">
    <property type="entry name" value="MS_channel_3rd"/>
    <property type="match status" value="1"/>
</dbReference>
<reference evidence="12" key="1">
    <citation type="submission" date="2016-10" db="EMBL/GenBank/DDBJ databases">
        <authorList>
            <person name="Varghese N."/>
            <person name="Submissions S."/>
        </authorList>
    </citation>
    <scope>NUCLEOTIDE SEQUENCE [LARGE SCALE GENOMIC DNA]</scope>
    <source>
        <strain evidence="12">DSM 24450</strain>
    </source>
</reference>
<feature type="domain" description="Mechanosensitive ion channel transmembrane helices 2/3" evidence="10">
    <location>
        <begin position="58"/>
        <end position="99"/>
    </location>
</feature>
<dbReference type="SUPFAM" id="SSF82689">
    <property type="entry name" value="Mechanosensitive channel protein MscS (YggB), C-terminal domain"/>
    <property type="match status" value="1"/>
</dbReference>
<gene>
    <name evidence="11" type="ORF">SAMN04488006_0988</name>
</gene>
<dbReference type="AlphaFoldDB" id="A0A1I6PFP8"/>
<dbReference type="Proteomes" id="UP000199312">
    <property type="component" value="Unassembled WGS sequence"/>
</dbReference>
<dbReference type="SUPFAM" id="SSF50182">
    <property type="entry name" value="Sm-like ribonucleoproteins"/>
    <property type="match status" value="1"/>
</dbReference>
<evidence type="ECO:0000256" key="1">
    <source>
        <dbReference type="ARBA" id="ARBA00004651"/>
    </source>
</evidence>
<dbReference type="PANTHER" id="PTHR30347:SF1">
    <property type="entry name" value="MECHANOSENSITIVE CHANNEL MSCK"/>
    <property type="match status" value="1"/>
</dbReference>
<evidence type="ECO:0000256" key="4">
    <source>
        <dbReference type="ARBA" id="ARBA00022692"/>
    </source>
</evidence>
<keyword evidence="4 7" id="KW-0812">Transmembrane</keyword>
<evidence type="ECO:0000259" key="9">
    <source>
        <dbReference type="Pfam" id="PF21082"/>
    </source>
</evidence>
<accession>A0A1I6PFP8</accession>
<dbReference type="Gene3D" id="1.10.287.1260">
    <property type="match status" value="1"/>
</dbReference>
<evidence type="ECO:0000313" key="12">
    <source>
        <dbReference type="Proteomes" id="UP000199312"/>
    </source>
</evidence>
<keyword evidence="12" id="KW-1185">Reference proteome</keyword>
<dbReference type="GO" id="GO:0008381">
    <property type="term" value="F:mechanosensitive monoatomic ion channel activity"/>
    <property type="evidence" value="ECO:0007669"/>
    <property type="project" value="UniProtKB-ARBA"/>
</dbReference>
<evidence type="ECO:0000256" key="3">
    <source>
        <dbReference type="ARBA" id="ARBA00022475"/>
    </source>
</evidence>